<keyword evidence="4" id="KW-1185">Reference proteome</keyword>
<dbReference type="OrthoDB" id="4305454at2"/>
<gene>
    <name evidence="3" type="ORF">GUY60_36945</name>
</gene>
<dbReference type="AlphaFoldDB" id="A0A964V3X9"/>
<feature type="coiled-coil region" evidence="1">
    <location>
        <begin position="1"/>
        <end position="28"/>
    </location>
</feature>
<name>A0A964V3X9_9ACTN</name>
<evidence type="ECO:0000313" key="3">
    <source>
        <dbReference type="EMBL" id="NBE56910.1"/>
    </source>
</evidence>
<dbReference type="Proteomes" id="UP000598297">
    <property type="component" value="Unassembled WGS sequence"/>
</dbReference>
<dbReference type="SUPFAM" id="SSF140453">
    <property type="entry name" value="EsxAB dimer-like"/>
    <property type="match status" value="1"/>
</dbReference>
<feature type="compositionally biased region" description="Basic and acidic residues" evidence="2">
    <location>
        <begin position="57"/>
        <end position="79"/>
    </location>
</feature>
<comment type="caution">
    <text evidence="3">The sequence shown here is derived from an EMBL/GenBank/DDBJ whole genome shotgun (WGS) entry which is preliminary data.</text>
</comment>
<dbReference type="InterPro" id="IPR036689">
    <property type="entry name" value="ESAT-6-like_sf"/>
</dbReference>
<evidence type="ECO:0000256" key="1">
    <source>
        <dbReference type="SAM" id="Coils"/>
    </source>
</evidence>
<accession>A0A964V3X9</accession>
<protein>
    <submittedName>
        <fullName evidence="3">Uncharacterized protein</fullName>
    </submittedName>
</protein>
<reference evidence="3" key="1">
    <citation type="submission" date="2020-01" db="EMBL/GenBank/DDBJ databases">
        <title>Whole-genome analyses of novel actinobacteria.</title>
        <authorList>
            <person name="Sahin N."/>
        </authorList>
    </citation>
    <scope>NUCLEOTIDE SEQUENCE</scope>
    <source>
        <strain evidence="3">YC537</strain>
    </source>
</reference>
<sequence>MADISDELVKLERSAEEERAKLAGLTGAAYATQRERWRRAADEVRAAITRHAQASGRDADEVERAVHEAARRSDEDPAE</sequence>
<feature type="region of interest" description="Disordered" evidence="2">
    <location>
        <begin position="50"/>
        <end position="79"/>
    </location>
</feature>
<proteinExistence type="predicted"/>
<dbReference type="EMBL" id="JAAAHS010000640">
    <property type="protein sequence ID" value="NBE56910.1"/>
    <property type="molecule type" value="Genomic_DNA"/>
</dbReference>
<keyword evidence="1" id="KW-0175">Coiled coil</keyword>
<organism evidence="3 4">
    <name type="scientific">Streptomyces boluensis</name>
    <dbReference type="NCBI Taxonomy" id="1775135"/>
    <lineage>
        <taxon>Bacteria</taxon>
        <taxon>Bacillati</taxon>
        <taxon>Actinomycetota</taxon>
        <taxon>Actinomycetes</taxon>
        <taxon>Kitasatosporales</taxon>
        <taxon>Streptomycetaceae</taxon>
        <taxon>Streptomyces</taxon>
    </lineage>
</organism>
<dbReference type="RefSeq" id="WP_161705878.1">
    <property type="nucleotide sequence ID" value="NZ_JAAAHS010000640.1"/>
</dbReference>
<evidence type="ECO:0000313" key="4">
    <source>
        <dbReference type="Proteomes" id="UP000598297"/>
    </source>
</evidence>
<evidence type="ECO:0000256" key="2">
    <source>
        <dbReference type="SAM" id="MobiDB-lite"/>
    </source>
</evidence>